<sequence length="137" mass="15947">QQYLNQKSAKYNEAKRLFIGLTDFDYKPGHTEHTFYKYWLASNDHASLANKNDTVLLDTYQPEEIHSQYIVQVARKDYTVIDYPSKVYGIPDAHEYIDGNQLLHLVIDIDVKQKPDPSDLKLSSLDNEKINREDLIS</sequence>
<evidence type="ECO:0000313" key="2">
    <source>
        <dbReference type="Proteomes" id="UP000789920"/>
    </source>
</evidence>
<evidence type="ECO:0000313" key="1">
    <source>
        <dbReference type="EMBL" id="CAG8748690.1"/>
    </source>
</evidence>
<dbReference type="Proteomes" id="UP000789920">
    <property type="component" value="Unassembled WGS sequence"/>
</dbReference>
<reference evidence="1" key="1">
    <citation type="submission" date="2021-06" db="EMBL/GenBank/DDBJ databases">
        <authorList>
            <person name="Kallberg Y."/>
            <person name="Tangrot J."/>
            <person name="Rosling A."/>
        </authorList>
    </citation>
    <scope>NUCLEOTIDE SEQUENCE</scope>
    <source>
        <strain evidence="1">MA461A</strain>
    </source>
</reference>
<organism evidence="1 2">
    <name type="scientific">Racocetra persica</name>
    <dbReference type="NCBI Taxonomy" id="160502"/>
    <lineage>
        <taxon>Eukaryota</taxon>
        <taxon>Fungi</taxon>
        <taxon>Fungi incertae sedis</taxon>
        <taxon>Mucoromycota</taxon>
        <taxon>Glomeromycotina</taxon>
        <taxon>Glomeromycetes</taxon>
        <taxon>Diversisporales</taxon>
        <taxon>Gigasporaceae</taxon>
        <taxon>Racocetra</taxon>
    </lineage>
</organism>
<protein>
    <submittedName>
        <fullName evidence="1">13624_t:CDS:1</fullName>
    </submittedName>
</protein>
<comment type="caution">
    <text evidence="1">The sequence shown here is derived from an EMBL/GenBank/DDBJ whole genome shotgun (WGS) entry which is preliminary data.</text>
</comment>
<name>A0ACA9QHN4_9GLOM</name>
<dbReference type="EMBL" id="CAJVQC010031524">
    <property type="protein sequence ID" value="CAG8748690.1"/>
    <property type="molecule type" value="Genomic_DNA"/>
</dbReference>
<accession>A0ACA9QHN4</accession>
<gene>
    <name evidence="1" type="ORF">RPERSI_LOCUS13943</name>
</gene>
<keyword evidence="2" id="KW-1185">Reference proteome</keyword>
<proteinExistence type="predicted"/>
<feature type="non-terminal residue" evidence="1">
    <location>
        <position position="1"/>
    </location>
</feature>